<comment type="catalytic activity">
    <reaction evidence="5">
        <text>O-phospho-L-tyrosyl-[protein] + H2O = L-tyrosyl-[protein] + phosphate</text>
        <dbReference type="Rhea" id="RHEA:10684"/>
        <dbReference type="Rhea" id="RHEA-COMP:10136"/>
        <dbReference type="Rhea" id="RHEA-COMP:20101"/>
        <dbReference type="ChEBI" id="CHEBI:15377"/>
        <dbReference type="ChEBI" id="CHEBI:43474"/>
        <dbReference type="ChEBI" id="CHEBI:46858"/>
        <dbReference type="ChEBI" id="CHEBI:61978"/>
        <dbReference type="EC" id="3.1.3.48"/>
    </reaction>
</comment>
<evidence type="ECO:0000256" key="1">
    <source>
        <dbReference type="ARBA" id="ARBA00011063"/>
    </source>
</evidence>
<dbReference type="OrthoDB" id="9784339at2"/>
<proteinExistence type="inferred from homology"/>
<feature type="domain" description="Phosphotyrosine protein phosphatase I" evidence="7">
    <location>
        <begin position="3"/>
        <end position="140"/>
    </location>
</feature>
<feature type="active site" evidence="6">
    <location>
        <position position="15"/>
    </location>
</feature>
<accession>A0A0B4XQM9</accession>
<name>A0A0B4XQM9_9GAMM</name>
<evidence type="ECO:0000256" key="5">
    <source>
        <dbReference type="ARBA" id="ARBA00051722"/>
    </source>
</evidence>
<dbReference type="EC" id="3.1.3.48" evidence="2"/>
<dbReference type="EMBL" id="CP004387">
    <property type="protein sequence ID" value="AJD48542.1"/>
    <property type="molecule type" value="Genomic_DNA"/>
</dbReference>
<dbReference type="AlphaFoldDB" id="A0A0B4XQM9"/>
<dbReference type="InterPro" id="IPR023485">
    <property type="entry name" value="Ptyr_pPase"/>
</dbReference>
<dbReference type="RefSeq" id="WP_008735095.1">
    <property type="nucleotide sequence ID" value="NZ_CP004387.1"/>
</dbReference>
<evidence type="ECO:0000256" key="6">
    <source>
        <dbReference type="PIRSR" id="PIRSR617867-1"/>
    </source>
</evidence>
<evidence type="ECO:0000256" key="3">
    <source>
        <dbReference type="ARBA" id="ARBA00022801"/>
    </source>
</evidence>
<keyword evidence="4" id="KW-0904">Protein phosphatase</keyword>
<comment type="similarity">
    <text evidence="1">Belongs to the low molecular weight phosphotyrosine protein phosphatase family.</text>
</comment>
<dbReference type="InterPro" id="IPR017867">
    <property type="entry name" value="Tyr_phospatase_low_mol_wt"/>
</dbReference>
<dbReference type="Pfam" id="PF01451">
    <property type="entry name" value="LMWPc"/>
    <property type="match status" value="1"/>
</dbReference>
<dbReference type="PANTHER" id="PTHR11717">
    <property type="entry name" value="LOW MOLECULAR WEIGHT PROTEIN TYROSINE PHOSPHATASE"/>
    <property type="match status" value="1"/>
</dbReference>
<evidence type="ECO:0000313" key="8">
    <source>
        <dbReference type="EMBL" id="AJD48542.1"/>
    </source>
</evidence>
<dbReference type="InterPro" id="IPR036196">
    <property type="entry name" value="Ptyr_pPase_sf"/>
</dbReference>
<feature type="active site" description="Proton donor" evidence="6">
    <location>
        <position position="114"/>
    </location>
</feature>
<feature type="active site" description="Nucleophile" evidence="6">
    <location>
        <position position="9"/>
    </location>
</feature>
<evidence type="ECO:0000259" key="7">
    <source>
        <dbReference type="SMART" id="SM00226"/>
    </source>
</evidence>
<organism evidence="8 9">
    <name type="scientific">Isoalcanivorax pacificus W11-5</name>
    <dbReference type="NCBI Taxonomy" id="391936"/>
    <lineage>
        <taxon>Bacteria</taxon>
        <taxon>Pseudomonadati</taxon>
        <taxon>Pseudomonadota</taxon>
        <taxon>Gammaproteobacteria</taxon>
        <taxon>Oceanospirillales</taxon>
        <taxon>Alcanivoracaceae</taxon>
        <taxon>Isoalcanivorax</taxon>
    </lineage>
</organism>
<dbReference type="InterPro" id="IPR050438">
    <property type="entry name" value="LMW_PTPase"/>
</dbReference>
<keyword evidence="9" id="KW-1185">Reference proteome</keyword>
<evidence type="ECO:0000256" key="2">
    <source>
        <dbReference type="ARBA" id="ARBA00013064"/>
    </source>
</evidence>
<dbReference type="STRING" id="391936.S7S_10650"/>
<dbReference type="SUPFAM" id="SSF52788">
    <property type="entry name" value="Phosphotyrosine protein phosphatases I"/>
    <property type="match status" value="1"/>
</dbReference>
<keyword evidence="3" id="KW-0378">Hydrolase</keyword>
<dbReference type="CDD" id="cd16343">
    <property type="entry name" value="LMWPTP"/>
    <property type="match status" value="1"/>
</dbReference>
<evidence type="ECO:0000313" key="9">
    <source>
        <dbReference type="Proteomes" id="UP000006764"/>
    </source>
</evidence>
<gene>
    <name evidence="8" type="ORF">S7S_10650</name>
</gene>
<dbReference type="GO" id="GO:0004725">
    <property type="term" value="F:protein tyrosine phosphatase activity"/>
    <property type="evidence" value="ECO:0007669"/>
    <property type="project" value="UniProtKB-EC"/>
</dbReference>
<dbReference type="PANTHER" id="PTHR11717:SF31">
    <property type="entry name" value="LOW MOLECULAR WEIGHT PROTEIN-TYROSINE-PHOSPHATASE ETP-RELATED"/>
    <property type="match status" value="1"/>
</dbReference>
<dbReference type="Proteomes" id="UP000006764">
    <property type="component" value="Chromosome"/>
</dbReference>
<sequence>MFDSILVVCDGNICRSPTAAAMLMRDTQKKVSSAGLVALVDHDMDALAREVALSHGLECPAHSARKLTREMCRDADLILVMEARQRDRVANLAPEASGKTLLLGKWLGEQSIPDPYKRHREVYEQAYQMIAQAVAAWAQRLA</sequence>
<dbReference type="KEGG" id="apac:S7S_10650"/>
<protein>
    <recommendedName>
        <fullName evidence="2">protein-tyrosine-phosphatase</fullName>
        <ecNumber evidence="2">3.1.3.48</ecNumber>
    </recommendedName>
</protein>
<dbReference type="SMART" id="SM00226">
    <property type="entry name" value="LMWPc"/>
    <property type="match status" value="1"/>
</dbReference>
<dbReference type="Gene3D" id="3.40.50.2300">
    <property type="match status" value="1"/>
</dbReference>
<dbReference type="HOGENOM" id="CLU_071415_1_1_6"/>
<reference evidence="8 9" key="1">
    <citation type="journal article" date="2012" name="J. Bacteriol.">
        <title>Genome sequence of an alkane-degrading bacterium, Alcanivorax pacificus type strain W11-5, isolated from deep sea sediment.</title>
        <authorList>
            <person name="Lai Q."/>
            <person name="Shao Z."/>
        </authorList>
    </citation>
    <scope>NUCLEOTIDE SEQUENCE [LARGE SCALE GENOMIC DNA]</scope>
    <source>
        <strain evidence="8 9">W11-5</strain>
    </source>
</reference>
<evidence type="ECO:0000256" key="4">
    <source>
        <dbReference type="ARBA" id="ARBA00022912"/>
    </source>
</evidence>
<dbReference type="PRINTS" id="PR00719">
    <property type="entry name" value="LMWPTPASE"/>
</dbReference>